<reference evidence="1" key="2">
    <citation type="journal article" date="2015" name="Data Brief">
        <title>Shoot transcriptome of the giant reed, Arundo donax.</title>
        <authorList>
            <person name="Barrero R.A."/>
            <person name="Guerrero F.D."/>
            <person name="Moolhuijzen P."/>
            <person name="Goolsby J.A."/>
            <person name="Tidwell J."/>
            <person name="Bellgard S.E."/>
            <person name="Bellgard M.I."/>
        </authorList>
    </citation>
    <scope>NUCLEOTIDE SEQUENCE</scope>
    <source>
        <tissue evidence="1">Shoot tissue taken approximately 20 cm above the soil surface</tissue>
    </source>
</reference>
<organism evidence="1">
    <name type="scientific">Arundo donax</name>
    <name type="common">Giant reed</name>
    <name type="synonym">Donax arundinaceus</name>
    <dbReference type="NCBI Taxonomy" id="35708"/>
    <lineage>
        <taxon>Eukaryota</taxon>
        <taxon>Viridiplantae</taxon>
        <taxon>Streptophyta</taxon>
        <taxon>Embryophyta</taxon>
        <taxon>Tracheophyta</taxon>
        <taxon>Spermatophyta</taxon>
        <taxon>Magnoliopsida</taxon>
        <taxon>Liliopsida</taxon>
        <taxon>Poales</taxon>
        <taxon>Poaceae</taxon>
        <taxon>PACMAD clade</taxon>
        <taxon>Arundinoideae</taxon>
        <taxon>Arundineae</taxon>
        <taxon>Arundo</taxon>
    </lineage>
</organism>
<name>A0A0A9DE00_ARUDO</name>
<dbReference type="EMBL" id="GBRH01215918">
    <property type="protein sequence ID" value="JAD81977.1"/>
    <property type="molecule type" value="Transcribed_RNA"/>
</dbReference>
<reference evidence="1" key="1">
    <citation type="submission" date="2014-09" db="EMBL/GenBank/DDBJ databases">
        <authorList>
            <person name="Magalhaes I.L.F."/>
            <person name="Oliveira U."/>
            <person name="Santos F.R."/>
            <person name="Vidigal T.H.D.A."/>
            <person name="Brescovit A.D."/>
            <person name="Santos A.J."/>
        </authorList>
    </citation>
    <scope>NUCLEOTIDE SEQUENCE</scope>
    <source>
        <tissue evidence="1">Shoot tissue taken approximately 20 cm above the soil surface</tissue>
    </source>
</reference>
<protein>
    <submittedName>
        <fullName evidence="1">Uncharacterized protein</fullName>
    </submittedName>
</protein>
<accession>A0A0A9DE00</accession>
<evidence type="ECO:0000313" key="1">
    <source>
        <dbReference type="EMBL" id="JAD81977.1"/>
    </source>
</evidence>
<dbReference type="AlphaFoldDB" id="A0A0A9DE00"/>
<proteinExistence type="predicted"/>
<sequence>MSHLSDVSRAASNLICAISSLSKFSLAFDFSFPSYL</sequence>